<accession>A0A6B0SRG2</accession>
<dbReference type="OrthoDB" id="214851at2157"/>
<proteinExistence type="predicted"/>
<feature type="transmembrane region" description="Helical" evidence="1">
    <location>
        <begin position="63"/>
        <end position="96"/>
    </location>
</feature>
<dbReference type="EMBL" id="WUUU01000113">
    <property type="protein sequence ID" value="MXR21450.1"/>
    <property type="molecule type" value="Genomic_DNA"/>
</dbReference>
<feature type="transmembrane region" description="Helical" evidence="1">
    <location>
        <begin position="30"/>
        <end position="56"/>
    </location>
</feature>
<keyword evidence="3" id="KW-0482">Metalloprotease</keyword>
<dbReference type="InterPro" id="IPR052710">
    <property type="entry name" value="CAAX_protease"/>
</dbReference>
<dbReference type="GO" id="GO:0004175">
    <property type="term" value="F:endopeptidase activity"/>
    <property type="evidence" value="ECO:0007669"/>
    <property type="project" value="UniProtKB-ARBA"/>
</dbReference>
<feature type="domain" description="CAAX prenyl protease 2/Lysostaphin resistance protein A-like" evidence="2">
    <location>
        <begin position="8"/>
        <end position="98"/>
    </location>
</feature>
<name>A0A6B0SRG2_9EURY</name>
<dbReference type="RefSeq" id="WP_159526921.1">
    <property type="nucleotide sequence ID" value="NZ_WUUU01000113.1"/>
</dbReference>
<reference evidence="3 4" key="1">
    <citation type="submission" date="2019-12" db="EMBL/GenBank/DDBJ databases">
        <title>Isolation and characterization of three novel carbon monoxide-oxidizing members of Halobacteria from salione crusts and soils.</title>
        <authorList>
            <person name="Myers M.R."/>
            <person name="King G.M."/>
        </authorList>
    </citation>
    <scope>NUCLEOTIDE SEQUENCE [LARGE SCALE GENOMIC DNA]</scope>
    <source>
        <strain evidence="3 4">PCN9</strain>
    </source>
</reference>
<dbReference type="InterPro" id="IPR003675">
    <property type="entry name" value="Rce1/LyrA-like_dom"/>
</dbReference>
<feature type="non-terminal residue" evidence="3">
    <location>
        <position position="1"/>
    </location>
</feature>
<comment type="caution">
    <text evidence="3">The sequence shown here is derived from an EMBL/GenBank/DDBJ whole genome shotgun (WGS) entry which is preliminary data.</text>
</comment>
<organism evidence="3 4">
    <name type="scientific">Halobacterium bonnevillei</name>
    <dbReference type="NCBI Taxonomy" id="2692200"/>
    <lineage>
        <taxon>Archaea</taxon>
        <taxon>Methanobacteriati</taxon>
        <taxon>Methanobacteriota</taxon>
        <taxon>Stenosarchaea group</taxon>
        <taxon>Halobacteria</taxon>
        <taxon>Halobacteriales</taxon>
        <taxon>Halobacteriaceae</taxon>
        <taxon>Halobacterium</taxon>
    </lineage>
</organism>
<protein>
    <submittedName>
        <fullName evidence="3">CPBP family intramembrane metalloprotease</fullName>
    </submittedName>
</protein>
<dbReference type="Pfam" id="PF02517">
    <property type="entry name" value="Rce1-like"/>
    <property type="match status" value="1"/>
</dbReference>
<dbReference type="GO" id="GO:0008237">
    <property type="term" value="F:metallopeptidase activity"/>
    <property type="evidence" value="ECO:0007669"/>
    <property type="project" value="UniProtKB-KW"/>
</dbReference>
<dbReference type="Proteomes" id="UP000471521">
    <property type="component" value="Unassembled WGS sequence"/>
</dbReference>
<evidence type="ECO:0000259" key="2">
    <source>
        <dbReference type="Pfam" id="PF02517"/>
    </source>
</evidence>
<evidence type="ECO:0000256" key="1">
    <source>
        <dbReference type="SAM" id="Phobius"/>
    </source>
</evidence>
<dbReference type="GO" id="GO:0080120">
    <property type="term" value="P:CAAX-box protein maturation"/>
    <property type="evidence" value="ECO:0007669"/>
    <property type="project" value="UniProtKB-ARBA"/>
</dbReference>
<keyword evidence="1" id="KW-0472">Membrane</keyword>
<keyword evidence="4" id="KW-1185">Reference proteome</keyword>
<keyword evidence="1" id="KW-1133">Transmembrane helix</keyword>
<evidence type="ECO:0000313" key="4">
    <source>
        <dbReference type="Proteomes" id="UP000471521"/>
    </source>
</evidence>
<gene>
    <name evidence="3" type="ORF">GRX66_12850</name>
</gene>
<dbReference type="AlphaFoldDB" id="A0A6B0SRG2"/>
<evidence type="ECO:0000313" key="3">
    <source>
        <dbReference type="EMBL" id="MXR21450.1"/>
    </source>
</evidence>
<sequence length="107" mass="10995">TPASTRGWLLLFGVSLPVVAGFEELLFRGFLVGAFATGFEVSPWLLAVASSVVFGAGHTAQGYVGVVVTTLLGFALAAAYVVTGSLLVVVVAHYVVNAAEFALHARG</sequence>
<dbReference type="PANTHER" id="PTHR36435:SF1">
    <property type="entry name" value="CAAX AMINO TERMINAL PROTEASE FAMILY PROTEIN"/>
    <property type="match status" value="1"/>
</dbReference>
<dbReference type="GO" id="GO:0006508">
    <property type="term" value="P:proteolysis"/>
    <property type="evidence" value="ECO:0007669"/>
    <property type="project" value="UniProtKB-KW"/>
</dbReference>
<dbReference type="PANTHER" id="PTHR36435">
    <property type="entry name" value="SLR1288 PROTEIN"/>
    <property type="match status" value="1"/>
</dbReference>
<keyword evidence="1" id="KW-0812">Transmembrane</keyword>
<keyword evidence="3" id="KW-0645">Protease</keyword>
<keyword evidence="3" id="KW-0378">Hydrolase</keyword>